<dbReference type="GO" id="GO:0008115">
    <property type="term" value="F:sarcosine oxidase activity"/>
    <property type="evidence" value="ECO:0007669"/>
    <property type="project" value="TreeGrafter"/>
</dbReference>
<dbReference type="InterPro" id="IPR036188">
    <property type="entry name" value="FAD/NAD-bd_sf"/>
</dbReference>
<sequence>MPNTTHIPTDAVLDITVNMGNAASPKVSGEGKDSTILIVGGGTWGISIAYRLAQRGYTNITVLDPNDIFSSVAAGNDLNKILEEPISPPLPEQDDDTYAWATIEKLASEVWTTDPIYKPHYHPSGFVYSAVGEDAWARVRAEGERHGEVYTPLKDAEAFRKTMPEGVLTGDFAGWKGFFRQQRAGWVEARDALADITTEAKRLGVRFTTGAMEGRVTKLLYSDLGDAITGAKTEDGKEHLAETTILSAGATSSVLLDFEDQLRPTAWTLAHVPLEPSEVELYSDLPVLFGADRGFFISPPKSSIMAGKAELKICDEHPGYINLIPTAKGGKKPVPYQRNAIPRASELKIRQLLRETMPQLADRPLLRPRLCWDADTPNRLFLISRHPKLDNLVVAAGGSGHGFMCSPAVGILVGDLLEETIEERVRRTLGWRPETAVGRDWFATQGRFGGSGGVVDLGTVGEGDWFGDDSK</sequence>
<organism evidence="7 8">
    <name type="scientific">Coniochaeta pulveracea</name>
    <dbReference type="NCBI Taxonomy" id="177199"/>
    <lineage>
        <taxon>Eukaryota</taxon>
        <taxon>Fungi</taxon>
        <taxon>Dikarya</taxon>
        <taxon>Ascomycota</taxon>
        <taxon>Pezizomycotina</taxon>
        <taxon>Sordariomycetes</taxon>
        <taxon>Sordariomycetidae</taxon>
        <taxon>Coniochaetales</taxon>
        <taxon>Coniochaetaceae</taxon>
        <taxon>Coniochaeta</taxon>
    </lineage>
</organism>
<keyword evidence="5" id="KW-0560">Oxidoreductase</keyword>
<keyword evidence="8" id="KW-1185">Reference proteome</keyword>
<comment type="caution">
    <text evidence="7">The sequence shown here is derived from an EMBL/GenBank/DDBJ whole genome shotgun (WGS) entry which is preliminary data.</text>
</comment>
<evidence type="ECO:0000259" key="6">
    <source>
        <dbReference type="Pfam" id="PF01266"/>
    </source>
</evidence>
<evidence type="ECO:0000256" key="5">
    <source>
        <dbReference type="ARBA" id="ARBA00023002"/>
    </source>
</evidence>
<dbReference type="PANTHER" id="PTHR10961">
    <property type="entry name" value="PEROXISOMAL SARCOSINE OXIDASE"/>
    <property type="match status" value="1"/>
</dbReference>
<dbReference type="GO" id="GO:0051698">
    <property type="term" value="F:saccharopine oxidase activity"/>
    <property type="evidence" value="ECO:0007669"/>
    <property type="project" value="TreeGrafter"/>
</dbReference>
<dbReference type="SUPFAM" id="SSF51905">
    <property type="entry name" value="FAD/NAD(P)-binding domain"/>
    <property type="match status" value="1"/>
</dbReference>
<dbReference type="STRING" id="177199.A0A420XWP6"/>
<dbReference type="AlphaFoldDB" id="A0A420XWP6"/>
<proteinExistence type="inferred from homology"/>
<feature type="domain" description="FAD dependent oxidoreductase" evidence="6">
    <location>
        <begin position="36"/>
        <end position="416"/>
    </location>
</feature>
<dbReference type="Gene3D" id="3.30.9.10">
    <property type="entry name" value="D-Amino Acid Oxidase, subunit A, domain 2"/>
    <property type="match status" value="1"/>
</dbReference>
<accession>A0A420XWP6</accession>
<dbReference type="GO" id="GO:0050660">
    <property type="term" value="F:flavin adenine dinucleotide binding"/>
    <property type="evidence" value="ECO:0007669"/>
    <property type="project" value="InterPro"/>
</dbReference>
<dbReference type="OrthoDB" id="2219495at2759"/>
<dbReference type="Pfam" id="PF01266">
    <property type="entry name" value="DAO"/>
    <property type="match status" value="1"/>
</dbReference>
<evidence type="ECO:0000313" key="7">
    <source>
        <dbReference type="EMBL" id="RKU40067.1"/>
    </source>
</evidence>
<keyword evidence="3" id="KW-0285">Flavoprotein</keyword>
<dbReference type="PANTHER" id="PTHR10961:SF24">
    <property type="entry name" value="HYPOTHETICAL FRUCTOSYL AMINE:OXYGEN OXIDOREDUCTASE (EUROFUNG)"/>
    <property type="match status" value="1"/>
</dbReference>
<dbReference type="Proteomes" id="UP000275385">
    <property type="component" value="Unassembled WGS sequence"/>
</dbReference>
<gene>
    <name evidence="7" type="ORF">DL546_001601</name>
</gene>
<dbReference type="EMBL" id="QVQW01000123">
    <property type="protein sequence ID" value="RKU40067.1"/>
    <property type="molecule type" value="Genomic_DNA"/>
</dbReference>
<dbReference type="InterPro" id="IPR006076">
    <property type="entry name" value="FAD-dep_OxRdtase"/>
</dbReference>
<protein>
    <recommendedName>
        <fullName evidence="6">FAD dependent oxidoreductase domain-containing protein</fullName>
    </recommendedName>
</protein>
<evidence type="ECO:0000256" key="2">
    <source>
        <dbReference type="ARBA" id="ARBA00010989"/>
    </source>
</evidence>
<evidence type="ECO:0000256" key="3">
    <source>
        <dbReference type="ARBA" id="ARBA00022630"/>
    </source>
</evidence>
<keyword evidence="4" id="KW-0274">FAD</keyword>
<dbReference type="InterPro" id="IPR045170">
    <property type="entry name" value="MTOX"/>
</dbReference>
<evidence type="ECO:0000256" key="4">
    <source>
        <dbReference type="ARBA" id="ARBA00022827"/>
    </source>
</evidence>
<evidence type="ECO:0000313" key="8">
    <source>
        <dbReference type="Proteomes" id="UP000275385"/>
    </source>
</evidence>
<comment type="cofactor">
    <cofactor evidence="1">
        <name>FAD</name>
        <dbReference type="ChEBI" id="CHEBI:57692"/>
    </cofactor>
</comment>
<comment type="similarity">
    <text evidence="2">Belongs to the MSOX/MTOX family.</text>
</comment>
<reference evidence="7 8" key="1">
    <citation type="submission" date="2018-08" db="EMBL/GenBank/DDBJ databases">
        <title>Draft genome of the lignicolous fungus Coniochaeta pulveracea.</title>
        <authorList>
            <person name="Borstlap C.J."/>
            <person name="De Witt R.N."/>
            <person name="Botha A."/>
            <person name="Volschenk H."/>
        </authorList>
    </citation>
    <scope>NUCLEOTIDE SEQUENCE [LARGE SCALE GENOMIC DNA]</scope>
    <source>
        <strain evidence="7 8">CAB683</strain>
    </source>
</reference>
<name>A0A420XWP6_9PEZI</name>
<evidence type="ECO:0000256" key="1">
    <source>
        <dbReference type="ARBA" id="ARBA00001974"/>
    </source>
</evidence>
<dbReference type="Gene3D" id="3.50.50.60">
    <property type="entry name" value="FAD/NAD(P)-binding domain"/>
    <property type="match status" value="1"/>
</dbReference>